<dbReference type="PANTHER" id="PTHR33755">
    <property type="entry name" value="TOXIN PARE1-RELATED"/>
    <property type="match status" value="1"/>
</dbReference>
<proteinExistence type="inferred from homology"/>
<dbReference type="InterPro" id="IPR035093">
    <property type="entry name" value="RelE/ParE_toxin_dom_sf"/>
</dbReference>
<dbReference type="RefSeq" id="WP_394505721.1">
    <property type="nucleotide sequence ID" value="NZ_JBIEIL010000004.1"/>
</dbReference>
<dbReference type="PANTHER" id="PTHR33755:SF6">
    <property type="entry name" value="PLASMID STABILIZATION SYSTEM PROTEIN"/>
    <property type="match status" value="1"/>
</dbReference>
<gene>
    <name evidence="3" type="ORF">ACGSLL_11110</name>
</gene>
<dbReference type="InterPro" id="IPR007712">
    <property type="entry name" value="RelE/ParE_toxin"/>
</dbReference>
<accession>A0ABW7DA53</accession>
<name>A0ABW7DA53_9PSED</name>
<protein>
    <submittedName>
        <fullName evidence="3">Type II toxin-antitoxin system RelE/ParE family toxin</fullName>
    </submittedName>
</protein>
<dbReference type="NCBIfam" id="TIGR02385">
    <property type="entry name" value="RelE_StbE"/>
    <property type="match status" value="1"/>
</dbReference>
<dbReference type="EMBL" id="JBIEIL010000004">
    <property type="protein sequence ID" value="MFG6204910.1"/>
    <property type="molecule type" value="Genomic_DNA"/>
</dbReference>
<reference evidence="3 4" key="1">
    <citation type="submission" date="2024-10" db="EMBL/GenBank/DDBJ databases">
        <title>Whole genome of Pseudomonas sp Strain RB5.</title>
        <authorList>
            <person name="Selami N."/>
        </authorList>
    </citation>
    <scope>NUCLEOTIDE SEQUENCE [LARGE SCALE GENOMIC DNA]</scope>
    <source>
        <strain evidence="3 4">RB5</strain>
    </source>
</reference>
<dbReference type="InterPro" id="IPR051803">
    <property type="entry name" value="TA_system_RelE-like_toxin"/>
</dbReference>
<organism evidence="3 4">
    <name type="scientific">Pseudomonas retamae</name>
    <dbReference type="NCBI Taxonomy" id="702110"/>
    <lineage>
        <taxon>Bacteria</taxon>
        <taxon>Pseudomonadati</taxon>
        <taxon>Pseudomonadota</taxon>
        <taxon>Gammaproteobacteria</taxon>
        <taxon>Pseudomonadales</taxon>
        <taxon>Pseudomonadaceae</taxon>
        <taxon>Pseudomonas</taxon>
    </lineage>
</organism>
<keyword evidence="2" id="KW-1277">Toxin-antitoxin system</keyword>
<dbReference type="Proteomes" id="UP001605918">
    <property type="component" value="Unassembled WGS sequence"/>
</dbReference>
<evidence type="ECO:0000256" key="2">
    <source>
        <dbReference type="ARBA" id="ARBA00022649"/>
    </source>
</evidence>
<comment type="caution">
    <text evidence="3">The sequence shown here is derived from an EMBL/GenBank/DDBJ whole genome shotgun (WGS) entry which is preliminary data.</text>
</comment>
<dbReference type="Gene3D" id="3.30.2310.20">
    <property type="entry name" value="RelE-like"/>
    <property type="match status" value="1"/>
</dbReference>
<evidence type="ECO:0000313" key="3">
    <source>
        <dbReference type="EMBL" id="MFG6204910.1"/>
    </source>
</evidence>
<sequence length="90" mass="10484">MRLVWRQQALDDRDRIMNRIGQDNPEAAADLDDVFESKGDIARQRPTLYKKGKVEGTREIVAASNYVIVYTIKDECVEVLRIIHARQQWP</sequence>
<evidence type="ECO:0000313" key="4">
    <source>
        <dbReference type="Proteomes" id="UP001605918"/>
    </source>
</evidence>
<evidence type="ECO:0000256" key="1">
    <source>
        <dbReference type="ARBA" id="ARBA00006226"/>
    </source>
</evidence>
<keyword evidence="4" id="KW-1185">Reference proteome</keyword>
<dbReference type="Pfam" id="PF05016">
    <property type="entry name" value="ParE_toxin"/>
    <property type="match status" value="1"/>
</dbReference>
<comment type="similarity">
    <text evidence="1">Belongs to the RelE toxin family.</text>
</comment>